<comment type="caution">
    <text evidence="2">The sequence shown here is derived from an EMBL/GenBank/DDBJ whole genome shotgun (WGS) entry which is preliminary data.</text>
</comment>
<sequence>MKYILLCVLAWSSAHMCLQAQHKQKYTIHTGEIVTQVIPAAERMHYEQFKPATVNYHNGKSTAIYNNYSYLPGEMQFIGPKKDTLIMIDDPLIKSIRVGEDVFYYLPGIGYLLALRDTYPVKPVENHIIKIIKGAPLSGYQPTNIVVTTDFNTGIAQGTVTDKYVGPKPSNDQLYYQPAPNLMLLSRKISFYLMDKNQRFYEAKKSNLFKLFPSYYKPIKHYIQEQAINFKSKEDLIKLVEFCNQLQRDHPAEK</sequence>
<keyword evidence="1" id="KW-0732">Signal</keyword>
<reference evidence="2" key="1">
    <citation type="submission" date="2023-07" db="EMBL/GenBank/DDBJ databases">
        <title>The genome sequence of Rhodocytophaga aerolata KACC 12507.</title>
        <authorList>
            <person name="Zhang X."/>
        </authorList>
    </citation>
    <scope>NUCLEOTIDE SEQUENCE</scope>
    <source>
        <strain evidence="2">KACC 12507</strain>
    </source>
</reference>
<keyword evidence="3" id="KW-1185">Reference proteome</keyword>
<name>A0ABT8R5W4_9BACT</name>
<organism evidence="2 3">
    <name type="scientific">Rhodocytophaga aerolata</name>
    <dbReference type="NCBI Taxonomy" id="455078"/>
    <lineage>
        <taxon>Bacteria</taxon>
        <taxon>Pseudomonadati</taxon>
        <taxon>Bacteroidota</taxon>
        <taxon>Cytophagia</taxon>
        <taxon>Cytophagales</taxon>
        <taxon>Rhodocytophagaceae</taxon>
        <taxon>Rhodocytophaga</taxon>
    </lineage>
</organism>
<feature type="signal peptide" evidence="1">
    <location>
        <begin position="1"/>
        <end position="20"/>
    </location>
</feature>
<accession>A0ABT8R5W4</accession>
<dbReference type="Proteomes" id="UP001168528">
    <property type="component" value="Unassembled WGS sequence"/>
</dbReference>
<evidence type="ECO:0000256" key="1">
    <source>
        <dbReference type="SAM" id="SignalP"/>
    </source>
</evidence>
<proteinExistence type="predicted"/>
<evidence type="ECO:0000313" key="3">
    <source>
        <dbReference type="Proteomes" id="UP001168528"/>
    </source>
</evidence>
<dbReference type="EMBL" id="JAUKPO010000007">
    <property type="protein sequence ID" value="MDO1447472.1"/>
    <property type="molecule type" value="Genomic_DNA"/>
</dbReference>
<feature type="chain" id="PRO_5045841776" evidence="1">
    <location>
        <begin position="21"/>
        <end position="254"/>
    </location>
</feature>
<protein>
    <submittedName>
        <fullName evidence="2">Uncharacterized protein</fullName>
    </submittedName>
</protein>
<dbReference type="RefSeq" id="WP_302038276.1">
    <property type="nucleotide sequence ID" value="NZ_JAUKPO010000007.1"/>
</dbReference>
<evidence type="ECO:0000313" key="2">
    <source>
        <dbReference type="EMBL" id="MDO1447472.1"/>
    </source>
</evidence>
<gene>
    <name evidence="2" type="ORF">Q0590_14485</name>
</gene>